<proteinExistence type="predicted"/>
<evidence type="ECO:0008006" key="3">
    <source>
        <dbReference type="Google" id="ProtNLM"/>
    </source>
</evidence>
<comment type="caution">
    <text evidence="1">The sequence shown here is derived from an EMBL/GenBank/DDBJ whole genome shotgun (WGS) entry which is preliminary data.</text>
</comment>
<reference evidence="1 2" key="1">
    <citation type="submission" date="2011-04" db="EMBL/GenBank/DDBJ databases">
        <title>The Genome Sequence of Clostridium citroniae WAL-19142.</title>
        <authorList>
            <consortium name="The Broad Institute Genome Sequencing Platform"/>
            <person name="Earl A."/>
            <person name="Ward D."/>
            <person name="Feldgarden M."/>
            <person name="Gevers D."/>
            <person name="Warren Y.A."/>
            <person name="Tyrrell K.L."/>
            <person name="Citron D.M."/>
            <person name="Goldstein E.J."/>
            <person name="Daigneault M."/>
            <person name="Allen-Vercoe E."/>
            <person name="Young S.K."/>
            <person name="Zeng Q."/>
            <person name="Gargeya S."/>
            <person name="Fitzgerald M."/>
            <person name="Haas B."/>
            <person name="Abouelleil A."/>
            <person name="Alvarado L."/>
            <person name="Arachchi H.M."/>
            <person name="Berlin A."/>
            <person name="Brown A."/>
            <person name="Chapman S.B."/>
            <person name="Chen Z."/>
            <person name="Dunbar C."/>
            <person name="Freedman E."/>
            <person name="Gearin G."/>
            <person name="Gellesch M."/>
            <person name="Goldberg J."/>
            <person name="Griggs A."/>
            <person name="Gujja S."/>
            <person name="Heilman E.R."/>
            <person name="Heiman D."/>
            <person name="Howarth C."/>
            <person name="Larson L."/>
            <person name="Lui A."/>
            <person name="MacDonald P.J."/>
            <person name="Mehta T."/>
            <person name="Montmayeur A."/>
            <person name="Murphy C."/>
            <person name="Neiman D."/>
            <person name="Pearson M."/>
            <person name="Priest M."/>
            <person name="Roberts A."/>
            <person name="Saif S."/>
            <person name="Shea T."/>
            <person name="Shenoy N."/>
            <person name="Sisk P."/>
            <person name="Stolte C."/>
            <person name="Sykes S."/>
            <person name="White J."/>
            <person name="Yandava C."/>
            <person name="Wortman J."/>
            <person name="Nusbaum C."/>
            <person name="Birren B."/>
        </authorList>
    </citation>
    <scope>NUCLEOTIDE SEQUENCE [LARGE SCALE GENOMIC DNA]</scope>
    <source>
        <strain evidence="1 2">WAL-19142</strain>
    </source>
</reference>
<dbReference type="InterPro" id="IPR029069">
    <property type="entry name" value="HotDog_dom_sf"/>
</dbReference>
<dbReference type="InterPro" id="IPR052723">
    <property type="entry name" value="Acyl-CoA_thioesterase_PaaI"/>
</dbReference>
<dbReference type="PATRIC" id="fig|742734.4.peg.1529"/>
<dbReference type="Gene3D" id="3.10.129.10">
    <property type="entry name" value="Hotdog Thioesterase"/>
    <property type="match status" value="1"/>
</dbReference>
<protein>
    <recommendedName>
        <fullName evidence="3">Thioesterase domain-containing protein</fullName>
    </recommendedName>
</protein>
<dbReference type="PANTHER" id="PTHR42856:SF1">
    <property type="entry name" value="ACYL-COENZYME A THIOESTERASE PAAI"/>
    <property type="match status" value="1"/>
</dbReference>
<dbReference type="OrthoDB" id="286702at2"/>
<dbReference type="InterPro" id="IPR027961">
    <property type="entry name" value="DUF4442"/>
</dbReference>
<dbReference type="AlphaFoldDB" id="A0A0J9CCK2"/>
<dbReference type="RefSeq" id="WP_007863187.1">
    <property type="nucleotide sequence ID" value="NZ_KQ235876.1"/>
</dbReference>
<gene>
    <name evidence="1" type="ORF">HMPREF9470_01430</name>
</gene>
<name>A0A0J9CCK2_9FIRM</name>
<accession>A0A0J9CCK2</accession>
<dbReference type="EMBL" id="ADLK01000011">
    <property type="protein sequence ID" value="KMW22201.1"/>
    <property type="molecule type" value="Genomic_DNA"/>
</dbReference>
<evidence type="ECO:0000313" key="1">
    <source>
        <dbReference type="EMBL" id="KMW22201.1"/>
    </source>
</evidence>
<dbReference type="NCBIfam" id="TIGR00369">
    <property type="entry name" value="unchar_dom_1"/>
    <property type="match status" value="1"/>
</dbReference>
<dbReference type="PANTHER" id="PTHR42856">
    <property type="entry name" value="ACYL-COENZYME A THIOESTERASE PAAI"/>
    <property type="match status" value="1"/>
</dbReference>
<dbReference type="Pfam" id="PF14539">
    <property type="entry name" value="DUF4442"/>
    <property type="match status" value="1"/>
</dbReference>
<dbReference type="GeneID" id="93164515"/>
<dbReference type="Proteomes" id="UP000037392">
    <property type="component" value="Unassembled WGS sequence"/>
</dbReference>
<dbReference type="CDD" id="cd03443">
    <property type="entry name" value="PaaI_thioesterase"/>
    <property type="match status" value="1"/>
</dbReference>
<evidence type="ECO:0000313" key="2">
    <source>
        <dbReference type="Proteomes" id="UP000037392"/>
    </source>
</evidence>
<dbReference type="SUPFAM" id="SSF54637">
    <property type="entry name" value="Thioesterase/thiol ester dehydrase-isomerase"/>
    <property type="match status" value="1"/>
</dbReference>
<sequence>MNNPQELEQIREFFAKDRFATDNGATIEEVDDGYAKCSLEIQPHHLNAANTVMGGAIFTLADFAFAVASNWNKPLHVSTTSQITYLGVARGSRLIAQAHRVKEGRSTCYYLVEVTDDLGNAVAHVTASGFSKG</sequence>
<dbReference type="InterPro" id="IPR003736">
    <property type="entry name" value="PAAI_dom"/>
</dbReference>
<organism evidence="1 2">
    <name type="scientific">[Clostridium] citroniae WAL-19142</name>
    <dbReference type="NCBI Taxonomy" id="742734"/>
    <lineage>
        <taxon>Bacteria</taxon>
        <taxon>Bacillati</taxon>
        <taxon>Bacillota</taxon>
        <taxon>Clostridia</taxon>
        <taxon>Lachnospirales</taxon>
        <taxon>Lachnospiraceae</taxon>
        <taxon>Enterocloster</taxon>
    </lineage>
</organism>
<dbReference type="GO" id="GO:0016289">
    <property type="term" value="F:acyl-CoA hydrolase activity"/>
    <property type="evidence" value="ECO:0007669"/>
    <property type="project" value="TreeGrafter"/>
</dbReference>